<comment type="caution">
    <text evidence="2">The sequence shown here is derived from an EMBL/GenBank/DDBJ whole genome shotgun (WGS) entry which is preliminary data.</text>
</comment>
<dbReference type="Proteomes" id="UP001188597">
    <property type="component" value="Unassembled WGS sequence"/>
</dbReference>
<evidence type="ECO:0000256" key="1">
    <source>
        <dbReference type="SAM" id="MobiDB-lite"/>
    </source>
</evidence>
<gene>
    <name evidence="2" type="ORF">RJ639_024384</name>
</gene>
<dbReference type="AlphaFoldDB" id="A0AA88V1V2"/>
<keyword evidence="3" id="KW-1185">Reference proteome</keyword>
<evidence type="ECO:0000313" key="3">
    <source>
        <dbReference type="Proteomes" id="UP001188597"/>
    </source>
</evidence>
<evidence type="ECO:0000313" key="2">
    <source>
        <dbReference type="EMBL" id="KAK3000097.1"/>
    </source>
</evidence>
<sequence length="233" mass="25796">MEVAFHNLEPEASRPSTVPQQGEVVIKIDPWPEGSCSTHLLSMGKWLTKLIQSQRQGKAAITIDPEPEGSCSIHPLRYLNKISGLIHAITQDPSPSTTLATGASLSGSSTISEIDIERSSDHPSRNSTSSRLHSVAKLYVILYWLMASLGGQAVNPNHFMEQSHKDKEIWSLKAIQDTRNGVLNAKKGYQSPLIGRSWVKHVRFLKFKNYMTSPRGCSYLNRSKLEGYLGGLI</sequence>
<feature type="region of interest" description="Disordered" evidence="1">
    <location>
        <begin position="1"/>
        <end position="20"/>
    </location>
</feature>
<accession>A0AA88V1V2</accession>
<dbReference type="EMBL" id="JAVXUP010003088">
    <property type="protein sequence ID" value="KAK3000097.1"/>
    <property type="molecule type" value="Genomic_DNA"/>
</dbReference>
<organism evidence="2 3">
    <name type="scientific">Escallonia herrerae</name>
    <dbReference type="NCBI Taxonomy" id="1293975"/>
    <lineage>
        <taxon>Eukaryota</taxon>
        <taxon>Viridiplantae</taxon>
        <taxon>Streptophyta</taxon>
        <taxon>Embryophyta</taxon>
        <taxon>Tracheophyta</taxon>
        <taxon>Spermatophyta</taxon>
        <taxon>Magnoliopsida</taxon>
        <taxon>eudicotyledons</taxon>
        <taxon>Gunneridae</taxon>
        <taxon>Pentapetalae</taxon>
        <taxon>asterids</taxon>
        <taxon>campanulids</taxon>
        <taxon>Escalloniales</taxon>
        <taxon>Escalloniaceae</taxon>
        <taxon>Escallonia</taxon>
    </lineage>
</organism>
<name>A0AA88V1V2_9ASTE</name>
<protein>
    <submittedName>
        <fullName evidence="2">Uncharacterized protein</fullName>
    </submittedName>
</protein>
<reference evidence="2" key="1">
    <citation type="submission" date="2022-12" db="EMBL/GenBank/DDBJ databases">
        <title>Draft genome assemblies for two species of Escallonia (Escalloniales).</title>
        <authorList>
            <person name="Chanderbali A."/>
            <person name="Dervinis C."/>
            <person name="Anghel I."/>
            <person name="Soltis D."/>
            <person name="Soltis P."/>
            <person name="Zapata F."/>
        </authorList>
    </citation>
    <scope>NUCLEOTIDE SEQUENCE</scope>
    <source>
        <strain evidence="2">UCBG64.0493</strain>
        <tissue evidence="2">Leaf</tissue>
    </source>
</reference>
<proteinExistence type="predicted"/>